<reference evidence="3" key="1">
    <citation type="journal article" date="2019" name="Int. J. Syst. Evol. Microbiol.">
        <title>The Global Catalogue of Microorganisms (GCM) 10K type strain sequencing project: providing services to taxonomists for standard genome sequencing and annotation.</title>
        <authorList>
            <consortium name="The Broad Institute Genomics Platform"/>
            <consortium name="The Broad Institute Genome Sequencing Center for Infectious Disease"/>
            <person name="Wu L."/>
            <person name="Ma J."/>
        </authorList>
    </citation>
    <scope>NUCLEOTIDE SEQUENCE [LARGE SCALE GENOMIC DNA]</scope>
    <source>
        <strain evidence="3">KCTC 42964</strain>
    </source>
</reference>
<sequence>MDSDSEAGAPRTGPFGTEIEKSPDGLPDCFLITFVGEIVVSAFPMLFDRLRTEISGSELNIISDYGAATLFANHIDLLAAYRHFHENGIRLFRSVVIDADRGRPLFQSYATAVAQSVGLQADFRHVRSRAEAIETMRSMLAAPASAPQQVPGKRPPGAALDQRELAQRLGRRMDAISTSSDVEFEPGAIPNSFMIHMNRSSTAAEIHRIFVALRPHIASDTLSIVCDERAAAPEVPTQAIGGLYEELRAMGIRRYNLVVVSDLPQRHEILQSSQEVARNKGIDARFALEHFADRAVARLRHLTVDGEPSQT</sequence>
<accession>A0ABV7L2Y7</accession>
<evidence type="ECO:0000313" key="2">
    <source>
        <dbReference type="EMBL" id="MFC3228993.1"/>
    </source>
</evidence>
<comment type="caution">
    <text evidence="2">The sequence shown here is derived from an EMBL/GenBank/DDBJ whole genome shotgun (WGS) entry which is preliminary data.</text>
</comment>
<evidence type="ECO:0000256" key="1">
    <source>
        <dbReference type="SAM" id="MobiDB-lite"/>
    </source>
</evidence>
<dbReference type="EMBL" id="JBHRTR010000029">
    <property type="protein sequence ID" value="MFC3228993.1"/>
    <property type="molecule type" value="Genomic_DNA"/>
</dbReference>
<feature type="region of interest" description="Disordered" evidence="1">
    <location>
        <begin position="1"/>
        <end position="21"/>
    </location>
</feature>
<protein>
    <recommendedName>
        <fullName evidence="4">STAS domain-containing protein</fullName>
    </recommendedName>
</protein>
<dbReference type="Proteomes" id="UP001595528">
    <property type="component" value="Unassembled WGS sequence"/>
</dbReference>
<organism evidence="2 3">
    <name type="scientific">Marinibaculum pumilum</name>
    <dbReference type="NCBI Taxonomy" id="1766165"/>
    <lineage>
        <taxon>Bacteria</taxon>
        <taxon>Pseudomonadati</taxon>
        <taxon>Pseudomonadota</taxon>
        <taxon>Alphaproteobacteria</taxon>
        <taxon>Rhodospirillales</taxon>
        <taxon>Rhodospirillaceae</taxon>
        <taxon>Marinibaculum</taxon>
    </lineage>
</organism>
<evidence type="ECO:0008006" key="4">
    <source>
        <dbReference type="Google" id="ProtNLM"/>
    </source>
</evidence>
<keyword evidence="3" id="KW-1185">Reference proteome</keyword>
<name>A0ABV7L2Y7_9PROT</name>
<dbReference type="RefSeq" id="WP_379902719.1">
    <property type="nucleotide sequence ID" value="NZ_JBHRTR010000029.1"/>
</dbReference>
<proteinExistence type="predicted"/>
<gene>
    <name evidence="2" type="ORF">ACFOGJ_17240</name>
</gene>
<evidence type="ECO:0000313" key="3">
    <source>
        <dbReference type="Proteomes" id="UP001595528"/>
    </source>
</evidence>